<dbReference type="PANTHER" id="PTHR43677:SF4">
    <property type="entry name" value="QUINONE OXIDOREDUCTASE-LIKE PROTEIN 2"/>
    <property type="match status" value="1"/>
</dbReference>
<keyword evidence="3" id="KW-1185">Reference proteome</keyword>
<dbReference type="Pfam" id="PF00107">
    <property type="entry name" value="ADH_zinc_N"/>
    <property type="match status" value="1"/>
</dbReference>
<dbReference type="Proteomes" id="UP001141619">
    <property type="component" value="Unassembled WGS sequence"/>
</dbReference>
<reference evidence="2" key="2">
    <citation type="journal article" date="2023" name="Syst. Appl. Microbiol.">
        <title>Govania unica gen. nov., sp. nov., a rare biosphere bacterium that represents a novel family in the class Alphaproteobacteria.</title>
        <authorList>
            <person name="Vandamme P."/>
            <person name="Peeters C."/>
            <person name="Hettiarachchi A."/>
            <person name="Cnockaert M."/>
            <person name="Carlier A."/>
        </authorList>
    </citation>
    <scope>NUCLEOTIDE SEQUENCE</scope>
    <source>
        <strain evidence="2">LMG 31809</strain>
    </source>
</reference>
<name>A0A9X3TW85_9PROT</name>
<evidence type="ECO:0000313" key="3">
    <source>
        <dbReference type="Proteomes" id="UP001141619"/>
    </source>
</evidence>
<dbReference type="InterPro" id="IPR011032">
    <property type="entry name" value="GroES-like_sf"/>
</dbReference>
<dbReference type="SUPFAM" id="SSF51735">
    <property type="entry name" value="NAD(P)-binding Rossmann-fold domains"/>
    <property type="match status" value="1"/>
</dbReference>
<feature type="domain" description="Enoyl reductase (ER)" evidence="1">
    <location>
        <begin position="4"/>
        <end position="277"/>
    </location>
</feature>
<reference evidence="2" key="1">
    <citation type="submission" date="2022-08" db="EMBL/GenBank/DDBJ databases">
        <authorList>
            <person name="Vandamme P."/>
            <person name="Hettiarachchi A."/>
            <person name="Peeters C."/>
            <person name="Cnockaert M."/>
            <person name="Carlier A."/>
        </authorList>
    </citation>
    <scope>NUCLEOTIDE SEQUENCE</scope>
    <source>
        <strain evidence="2">LMG 31809</strain>
    </source>
</reference>
<dbReference type="Pfam" id="PF08240">
    <property type="entry name" value="ADH_N"/>
    <property type="match status" value="1"/>
</dbReference>
<sequence length="287" mass="30056">MISGRYQVQPRLPFTPGLEAAGVVTEVGAEVRGFRPGDPVLALSSAGGYAEELVDDEGRFMALPKDMDFVTAAGFSVTYGTAHLGLLRRARLQAGETLVVHGAGGGAGSAAVEVGKALGATVIATAGSAEKLDLARARGADHVINSRTEDLRGRILELTGGRGADVIYDPVGGSVFKDSLRALAFEGRIVLIGFASGELPQIPANHLLVKNAEVIGLYWGGYKPRHMAALQQSLTDVIGWWRDGRLQFGTATTWPLAEAGAALSAMADRKALGKLVLTVSAPSQRVR</sequence>
<dbReference type="Gene3D" id="3.90.180.10">
    <property type="entry name" value="Medium-chain alcohol dehydrogenases, catalytic domain"/>
    <property type="match status" value="1"/>
</dbReference>
<evidence type="ECO:0000259" key="1">
    <source>
        <dbReference type="SMART" id="SM00829"/>
    </source>
</evidence>
<dbReference type="InterPro" id="IPR013149">
    <property type="entry name" value="ADH-like_C"/>
</dbReference>
<dbReference type="InterPro" id="IPR013154">
    <property type="entry name" value="ADH-like_N"/>
</dbReference>
<dbReference type="AlphaFoldDB" id="A0A9X3TW85"/>
<dbReference type="SUPFAM" id="SSF50129">
    <property type="entry name" value="GroES-like"/>
    <property type="match status" value="1"/>
</dbReference>
<comment type="caution">
    <text evidence="2">The sequence shown here is derived from an EMBL/GenBank/DDBJ whole genome shotgun (WGS) entry which is preliminary data.</text>
</comment>
<dbReference type="InterPro" id="IPR020843">
    <property type="entry name" value="ER"/>
</dbReference>
<proteinExistence type="predicted"/>
<protein>
    <submittedName>
        <fullName evidence="2">NADPH:quinone oxidoreductase family protein</fullName>
    </submittedName>
</protein>
<dbReference type="InterPro" id="IPR036291">
    <property type="entry name" value="NAD(P)-bd_dom_sf"/>
</dbReference>
<dbReference type="CDD" id="cd08241">
    <property type="entry name" value="QOR1"/>
    <property type="match status" value="1"/>
</dbReference>
<organism evidence="2 3">
    <name type="scientific">Govanella unica</name>
    <dbReference type="NCBI Taxonomy" id="2975056"/>
    <lineage>
        <taxon>Bacteria</taxon>
        <taxon>Pseudomonadati</taxon>
        <taxon>Pseudomonadota</taxon>
        <taxon>Alphaproteobacteria</taxon>
        <taxon>Emcibacterales</taxon>
        <taxon>Govanellaceae</taxon>
        <taxon>Govanella</taxon>
    </lineage>
</organism>
<dbReference type="Gene3D" id="3.40.50.720">
    <property type="entry name" value="NAD(P)-binding Rossmann-like Domain"/>
    <property type="match status" value="1"/>
</dbReference>
<gene>
    <name evidence="2" type="ORF">NYP16_02705</name>
</gene>
<accession>A0A9X3TW85</accession>
<dbReference type="SMART" id="SM00829">
    <property type="entry name" value="PKS_ER"/>
    <property type="match status" value="1"/>
</dbReference>
<dbReference type="PANTHER" id="PTHR43677">
    <property type="entry name" value="SHORT-CHAIN DEHYDROGENASE/REDUCTASE"/>
    <property type="match status" value="1"/>
</dbReference>
<dbReference type="GO" id="GO:0016491">
    <property type="term" value="F:oxidoreductase activity"/>
    <property type="evidence" value="ECO:0007669"/>
    <property type="project" value="InterPro"/>
</dbReference>
<dbReference type="EMBL" id="JANWOI010000001">
    <property type="protein sequence ID" value="MDA5192869.1"/>
    <property type="molecule type" value="Genomic_DNA"/>
</dbReference>
<dbReference type="InterPro" id="IPR051397">
    <property type="entry name" value="Zn-ADH-like_protein"/>
</dbReference>
<evidence type="ECO:0000313" key="2">
    <source>
        <dbReference type="EMBL" id="MDA5192869.1"/>
    </source>
</evidence>